<evidence type="ECO:0000256" key="2">
    <source>
        <dbReference type="ARBA" id="ARBA00022741"/>
    </source>
</evidence>
<dbReference type="EC" id="6.3.4.15" evidence="5"/>
<dbReference type="Pfam" id="PF03099">
    <property type="entry name" value="BPL_LplA_LipB"/>
    <property type="match status" value="1"/>
</dbReference>
<organism evidence="8 9">
    <name type="scientific">Sandaracinobacteroides saxicola</name>
    <dbReference type="NCBI Taxonomy" id="2759707"/>
    <lineage>
        <taxon>Bacteria</taxon>
        <taxon>Pseudomonadati</taxon>
        <taxon>Pseudomonadota</taxon>
        <taxon>Alphaproteobacteria</taxon>
        <taxon>Sphingomonadales</taxon>
        <taxon>Sphingosinicellaceae</taxon>
        <taxon>Sandaracinobacteroides</taxon>
    </lineage>
</organism>
<dbReference type="RefSeq" id="WP_182298670.1">
    <property type="nucleotide sequence ID" value="NZ_CP059851.1"/>
</dbReference>
<keyword evidence="9" id="KW-1185">Reference proteome</keyword>
<proteinExistence type="predicted"/>
<sequence>MIEHLAEVGSTNDWLLARAAGLADGQWVRADVQTAGRGRRARAWSSPAGNLHASVLVTATERPRQELSFVAALALHDALSALFPPPRPLAIQIKWPNDVLLDGAKVAGILLEAAGAALVIGFGVNLAHYPPDAGYRATSLAARGVTVTPAAFAARLAAAFAARRAQWVAGGFAGIRADWLARAAFREGAIEARLPGETVVGVMAGLEADGALALRLPDGSLRRIYAADIFGV</sequence>
<dbReference type="NCBIfam" id="TIGR00121">
    <property type="entry name" value="birA_ligase"/>
    <property type="match status" value="1"/>
</dbReference>
<evidence type="ECO:0000256" key="5">
    <source>
        <dbReference type="ARBA" id="ARBA00024227"/>
    </source>
</evidence>
<dbReference type="KEGG" id="sand:H3309_10570"/>
<keyword evidence="2" id="KW-0547">Nucleotide-binding</keyword>
<comment type="catalytic activity">
    <reaction evidence="6">
        <text>biotin + L-lysyl-[protein] + ATP = N(6)-biotinyl-L-lysyl-[protein] + AMP + diphosphate + H(+)</text>
        <dbReference type="Rhea" id="RHEA:11756"/>
        <dbReference type="Rhea" id="RHEA-COMP:9752"/>
        <dbReference type="Rhea" id="RHEA-COMP:10505"/>
        <dbReference type="ChEBI" id="CHEBI:15378"/>
        <dbReference type="ChEBI" id="CHEBI:29969"/>
        <dbReference type="ChEBI" id="CHEBI:30616"/>
        <dbReference type="ChEBI" id="CHEBI:33019"/>
        <dbReference type="ChEBI" id="CHEBI:57586"/>
        <dbReference type="ChEBI" id="CHEBI:83144"/>
        <dbReference type="ChEBI" id="CHEBI:456215"/>
        <dbReference type="EC" id="6.3.4.15"/>
    </reaction>
</comment>
<dbReference type="InterPro" id="IPR004408">
    <property type="entry name" value="Biotin_CoA_COase_ligase"/>
</dbReference>
<dbReference type="InterPro" id="IPR008988">
    <property type="entry name" value="Transcriptional_repressor_C"/>
</dbReference>
<dbReference type="SUPFAM" id="SSF55681">
    <property type="entry name" value="Class II aaRS and biotin synthetases"/>
    <property type="match status" value="1"/>
</dbReference>
<evidence type="ECO:0000313" key="8">
    <source>
        <dbReference type="EMBL" id="QMW24628.1"/>
    </source>
</evidence>
<dbReference type="InterPro" id="IPR045864">
    <property type="entry name" value="aa-tRNA-synth_II/BPL/LPL"/>
</dbReference>
<dbReference type="GO" id="GO:0005524">
    <property type="term" value="F:ATP binding"/>
    <property type="evidence" value="ECO:0007669"/>
    <property type="project" value="UniProtKB-KW"/>
</dbReference>
<dbReference type="CDD" id="cd16442">
    <property type="entry name" value="BPL"/>
    <property type="match status" value="1"/>
</dbReference>
<evidence type="ECO:0000313" key="9">
    <source>
        <dbReference type="Proteomes" id="UP000515292"/>
    </source>
</evidence>
<keyword evidence="3" id="KW-0067">ATP-binding</keyword>
<evidence type="ECO:0000256" key="3">
    <source>
        <dbReference type="ARBA" id="ARBA00022840"/>
    </source>
</evidence>
<accession>A0A7G5IMN6</accession>
<evidence type="ECO:0000256" key="4">
    <source>
        <dbReference type="ARBA" id="ARBA00023267"/>
    </source>
</evidence>
<dbReference type="PANTHER" id="PTHR12835:SF5">
    <property type="entry name" value="BIOTIN--PROTEIN LIGASE"/>
    <property type="match status" value="1"/>
</dbReference>
<protein>
    <recommendedName>
        <fullName evidence="5">biotin--[biotin carboxyl-carrier protein] ligase</fullName>
        <ecNumber evidence="5">6.3.4.15</ecNumber>
    </recommendedName>
</protein>
<evidence type="ECO:0000259" key="7">
    <source>
        <dbReference type="PROSITE" id="PS51733"/>
    </source>
</evidence>
<dbReference type="PROSITE" id="PS51733">
    <property type="entry name" value="BPL_LPL_CATALYTIC"/>
    <property type="match status" value="1"/>
</dbReference>
<dbReference type="GO" id="GO:0004077">
    <property type="term" value="F:biotin--[biotin carboxyl-carrier protein] ligase activity"/>
    <property type="evidence" value="ECO:0007669"/>
    <property type="project" value="UniProtKB-EC"/>
</dbReference>
<reference evidence="8 9" key="1">
    <citation type="submission" date="2020-07" db="EMBL/GenBank/DDBJ databases">
        <title>Complete genome sequence for Sandaracinobacter sp. M6.</title>
        <authorList>
            <person name="Tang Y."/>
            <person name="Liu Q."/>
            <person name="Guo Z."/>
            <person name="Lei P."/>
            <person name="Huang B."/>
        </authorList>
    </citation>
    <scope>NUCLEOTIDE SEQUENCE [LARGE SCALE GENOMIC DNA]</scope>
    <source>
        <strain evidence="8 9">M6</strain>
    </source>
</reference>
<dbReference type="Pfam" id="PF02237">
    <property type="entry name" value="BPL_C"/>
    <property type="match status" value="1"/>
</dbReference>
<dbReference type="InterPro" id="IPR004143">
    <property type="entry name" value="BPL_LPL_catalytic"/>
</dbReference>
<keyword evidence="4" id="KW-0092">Biotin</keyword>
<dbReference type="Proteomes" id="UP000515292">
    <property type="component" value="Chromosome"/>
</dbReference>
<dbReference type="InterPro" id="IPR003142">
    <property type="entry name" value="BPL_C"/>
</dbReference>
<evidence type="ECO:0000256" key="1">
    <source>
        <dbReference type="ARBA" id="ARBA00022598"/>
    </source>
</evidence>
<name>A0A7G5IMN6_9SPHN</name>
<evidence type="ECO:0000256" key="6">
    <source>
        <dbReference type="ARBA" id="ARBA00047846"/>
    </source>
</evidence>
<feature type="domain" description="BPL/LPL catalytic" evidence="7">
    <location>
        <begin position="1"/>
        <end position="168"/>
    </location>
</feature>
<dbReference type="EMBL" id="CP059851">
    <property type="protein sequence ID" value="QMW24628.1"/>
    <property type="molecule type" value="Genomic_DNA"/>
</dbReference>
<dbReference type="GO" id="GO:0005737">
    <property type="term" value="C:cytoplasm"/>
    <property type="evidence" value="ECO:0007669"/>
    <property type="project" value="TreeGrafter"/>
</dbReference>
<dbReference type="Gene3D" id="2.30.30.100">
    <property type="match status" value="1"/>
</dbReference>
<dbReference type="SUPFAM" id="SSF50037">
    <property type="entry name" value="C-terminal domain of transcriptional repressors"/>
    <property type="match status" value="1"/>
</dbReference>
<gene>
    <name evidence="8" type="ORF">H3309_10570</name>
</gene>
<keyword evidence="1 8" id="KW-0436">Ligase</keyword>
<dbReference type="PANTHER" id="PTHR12835">
    <property type="entry name" value="BIOTIN PROTEIN LIGASE"/>
    <property type="match status" value="1"/>
</dbReference>
<dbReference type="AlphaFoldDB" id="A0A7G5IMN6"/>
<dbReference type="Gene3D" id="3.30.930.10">
    <property type="entry name" value="Bira Bifunctional Protein, Domain 2"/>
    <property type="match status" value="1"/>
</dbReference>